<dbReference type="GeneID" id="32689390"/>
<name>A0AAD0KCB1_9ACTN</name>
<dbReference type="Proteomes" id="UP000247118">
    <property type="component" value="Chromosome"/>
</dbReference>
<evidence type="ECO:0000313" key="2">
    <source>
        <dbReference type="EMBL" id="AWO86881.1"/>
    </source>
</evidence>
<dbReference type="AlphaFoldDB" id="A0AAD0KCB1"/>
<dbReference type="Gene3D" id="3.10.129.10">
    <property type="entry name" value="Hotdog Thioesterase"/>
    <property type="match status" value="1"/>
</dbReference>
<gene>
    <name evidence="2" type="ORF">DLJ61_16500</name>
</gene>
<sequence length="151" mass="16327">MPLDRAILDVESPTVVADIERGRIRQFATAIGECDPIHHDRDAAVAAGHPDVLAPPTFLFGLELENSDVFGDLAAHGVDLGTVLHGEQRFRYFADVHAGDTVGFATRYVDAYSKAGGALDFLVRRTTVSRGDEVVAELESVSVIRNPQEPT</sequence>
<dbReference type="CDD" id="cd03441">
    <property type="entry name" value="R_hydratase_like"/>
    <property type="match status" value="1"/>
</dbReference>
<evidence type="ECO:0000259" key="1">
    <source>
        <dbReference type="Pfam" id="PF13452"/>
    </source>
</evidence>
<dbReference type="Pfam" id="PF13452">
    <property type="entry name" value="FAS1_DH_region"/>
    <property type="match status" value="1"/>
</dbReference>
<proteinExistence type="predicted"/>
<dbReference type="EMBL" id="CP029604">
    <property type="protein sequence ID" value="AWO86881.1"/>
    <property type="molecule type" value="Genomic_DNA"/>
</dbReference>
<feature type="domain" description="FAS1-like dehydratase" evidence="1">
    <location>
        <begin position="14"/>
        <end position="137"/>
    </location>
</feature>
<dbReference type="SUPFAM" id="SSF54637">
    <property type="entry name" value="Thioesterase/thiol ester dehydrase-isomerase"/>
    <property type="match status" value="1"/>
</dbReference>
<dbReference type="InterPro" id="IPR016709">
    <property type="entry name" value="HadA-like"/>
</dbReference>
<dbReference type="KEGG" id="gta:BCM27_16330"/>
<accession>A0AAD0KCB1</accession>
<dbReference type="InterPro" id="IPR029069">
    <property type="entry name" value="HotDog_dom_sf"/>
</dbReference>
<dbReference type="PIRSF" id="PIRSF018072">
    <property type="entry name" value="UCP018072"/>
    <property type="match status" value="1"/>
</dbReference>
<evidence type="ECO:0000313" key="3">
    <source>
        <dbReference type="Proteomes" id="UP000247118"/>
    </source>
</evidence>
<dbReference type="InterPro" id="IPR039569">
    <property type="entry name" value="FAS1-like_DH_region"/>
</dbReference>
<reference evidence="2 3" key="1">
    <citation type="submission" date="2018-05" db="EMBL/GenBank/DDBJ databases">
        <title>Complete genome sequence of Gordonia terrae NRRL B-16283.</title>
        <authorList>
            <person name="Garlena R.A."/>
            <person name="Russell D.A."/>
            <person name="Hatfull G.F."/>
        </authorList>
    </citation>
    <scope>NUCLEOTIDE SEQUENCE [LARGE SCALE GENOMIC DNA]</scope>
    <source>
        <strain evidence="2 3">NRRL B-16283</strain>
    </source>
</reference>
<protein>
    <submittedName>
        <fullName evidence="2">MaoC family dehydratase</fullName>
    </submittedName>
</protein>
<dbReference type="RefSeq" id="WP_004023055.1">
    <property type="nucleotide sequence ID" value="NZ_CABEIC010000002.1"/>
</dbReference>
<organism evidence="2 3">
    <name type="scientific">Gordonia terrae</name>
    <dbReference type="NCBI Taxonomy" id="2055"/>
    <lineage>
        <taxon>Bacteria</taxon>
        <taxon>Bacillati</taxon>
        <taxon>Actinomycetota</taxon>
        <taxon>Actinomycetes</taxon>
        <taxon>Mycobacteriales</taxon>
        <taxon>Gordoniaceae</taxon>
        <taxon>Gordonia</taxon>
    </lineage>
</organism>